<keyword evidence="7" id="KW-1185">Reference proteome</keyword>
<feature type="domain" description="Methyl-accepting transducer" evidence="5">
    <location>
        <begin position="329"/>
        <end position="574"/>
    </location>
</feature>
<feature type="transmembrane region" description="Helical" evidence="4">
    <location>
        <begin position="205"/>
        <end position="226"/>
    </location>
</feature>
<evidence type="ECO:0000256" key="1">
    <source>
        <dbReference type="ARBA" id="ARBA00023224"/>
    </source>
</evidence>
<keyword evidence="4" id="KW-1133">Transmembrane helix</keyword>
<comment type="caution">
    <text evidence="6">The sequence shown here is derived from an EMBL/GenBank/DDBJ whole genome shotgun (WGS) entry which is preliminary data.</text>
</comment>
<proteinExistence type="predicted"/>
<organism evidence="6 7">
    <name type="scientific">Petrachloros mirabilis ULC683</name>
    <dbReference type="NCBI Taxonomy" id="2781853"/>
    <lineage>
        <taxon>Bacteria</taxon>
        <taxon>Bacillati</taxon>
        <taxon>Cyanobacteriota</taxon>
        <taxon>Cyanophyceae</taxon>
        <taxon>Synechococcales</taxon>
        <taxon>Petrachlorosaceae</taxon>
        <taxon>Petrachloros</taxon>
        <taxon>Petrachloros mirabilis</taxon>
    </lineage>
</organism>
<dbReference type="EMBL" id="WVIC01000010">
    <property type="protein sequence ID" value="NCJ06201.1"/>
    <property type="molecule type" value="Genomic_DNA"/>
</dbReference>
<evidence type="ECO:0000256" key="3">
    <source>
        <dbReference type="SAM" id="Coils"/>
    </source>
</evidence>
<dbReference type="Gene3D" id="1.10.287.950">
    <property type="entry name" value="Methyl-accepting chemotaxis protein"/>
    <property type="match status" value="1"/>
</dbReference>
<dbReference type="RefSeq" id="WP_161824683.1">
    <property type="nucleotide sequence ID" value="NZ_WVIC01000010.1"/>
</dbReference>
<dbReference type="PANTHER" id="PTHR32089:SF112">
    <property type="entry name" value="LYSOZYME-LIKE PROTEIN-RELATED"/>
    <property type="match status" value="1"/>
</dbReference>
<name>A0A8K2A6U4_9CYAN</name>
<dbReference type="InterPro" id="IPR004089">
    <property type="entry name" value="MCPsignal_dom"/>
</dbReference>
<evidence type="ECO:0000256" key="4">
    <source>
        <dbReference type="SAM" id="Phobius"/>
    </source>
</evidence>
<sequence length="643" mass="70576">MNSIQSSRSMPLSTPDAPTLAARLQQFVRENLVGTISVTIAGSLILFGGSMWNTWNVYRGFRTTVTRQFEMQKLSGKIVHLDEVLTMSARMAASTGDLAWEERYNQFEPQLDQAIQQTLNGVTDAIRVEASQTDTANQLLIEYETQAFELVRNGQADAALNLLLGADYTEQKDIYSQGINRVLEQVEVLIAQQLQAYRQQLQVSIGFAAATFPILLGAWILVLSAVRDYIRDRKTAQDSLQQSQQNLMGLNTQLQHEIETRKHQEDQVREEGEQLLEDVDHILDVVCSIEQGDLTTQAIVNERATGLVGDTLNRLIEELARIVCQVSTTSQQVSTSSKQQRTIAAAVAKDTDQQVNAVDQVLQLTDRVRQFAHSAAQQLDHTNHSLQELQAAVANGQLEVNTLDQEISVLQQGSDRIVQRMKTLGEFVGLADQFVHNQGDIAEQTQMLALNASLVAARAAEQRDPQQFAAVAQEFASIANQVSHLAQQTNEGLALLEQRNNQIHRVVSDVDTDVQRLGGLVGGFTQGVKQTREIFQTVQAVTGDAMAAGETVTATSQEIVQTAAETAGAMQAIAQLSSQIAGQAQEARFLADTMTQLSDHLLQKVQVFQLPSGFTDTLTTLQLNAPKAHPGKNFTLPALAVEV</sequence>
<keyword evidence="4" id="KW-0472">Membrane</keyword>
<dbReference type="PROSITE" id="PS50111">
    <property type="entry name" value="CHEMOTAXIS_TRANSDUC_2"/>
    <property type="match status" value="1"/>
</dbReference>
<accession>A0A8K2A6U4</accession>
<dbReference type="GO" id="GO:0007165">
    <property type="term" value="P:signal transduction"/>
    <property type="evidence" value="ECO:0007669"/>
    <property type="project" value="UniProtKB-KW"/>
</dbReference>
<dbReference type="AlphaFoldDB" id="A0A8K2A6U4"/>
<dbReference type="Pfam" id="PF00015">
    <property type="entry name" value="MCPsignal"/>
    <property type="match status" value="1"/>
</dbReference>
<gene>
    <name evidence="6" type="ORF">GS597_06645</name>
</gene>
<evidence type="ECO:0000259" key="5">
    <source>
        <dbReference type="PROSITE" id="PS50111"/>
    </source>
</evidence>
<evidence type="ECO:0000313" key="7">
    <source>
        <dbReference type="Proteomes" id="UP000607397"/>
    </source>
</evidence>
<protein>
    <submittedName>
        <fullName evidence="6">Methyl-accepting chemotaxis protein</fullName>
    </submittedName>
</protein>
<reference evidence="6" key="1">
    <citation type="submission" date="2019-12" db="EMBL/GenBank/DDBJ databases">
        <title>High-Quality draft genome sequences of three cyanobacteria isolated from the limestone walls of the Old Cathedral of Coimbra.</title>
        <authorList>
            <person name="Tiago I."/>
            <person name="Soares F."/>
            <person name="Portugal A."/>
        </authorList>
    </citation>
    <scope>NUCLEOTIDE SEQUENCE [LARGE SCALE GENOMIC DNA]</scope>
    <source>
        <strain evidence="6">C</strain>
    </source>
</reference>
<evidence type="ECO:0000313" key="6">
    <source>
        <dbReference type="EMBL" id="NCJ06201.1"/>
    </source>
</evidence>
<dbReference type="SUPFAM" id="SSF58104">
    <property type="entry name" value="Methyl-accepting chemotaxis protein (MCP) signaling domain"/>
    <property type="match status" value="1"/>
</dbReference>
<keyword evidence="1 2" id="KW-0807">Transducer</keyword>
<dbReference type="SMART" id="SM00283">
    <property type="entry name" value="MA"/>
    <property type="match status" value="1"/>
</dbReference>
<feature type="transmembrane region" description="Helical" evidence="4">
    <location>
        <begin position="32"/>
        <end position="52"/>
    </location>
</feature>
<feature type="coiled-coil region" evidence="3">
    <location>
        <begin position="226"/>
        <end position="253"/>
    </location>
</feature>
<keyword evidence="4" id="KW-0812">Transmembrane</keyword>
<keyword evidence="3" id="KW-0175">Coiled coil</keyword>
<dbReference type="PANTHER" id="PTHR32089">
    <property type="entry name" value="METHYL-ACCEPTING CHEMOTAXIS PROTEIN MCPB"/>
    <property type="match status" value="1"/>
</dbReference>
<evidence type="ECO:0000256" key="2">
    <source>
        <dbReference type="PROSITE-ProRule" id="PRU00284"/>
    </source>
</evidence>
<dbReference type="GO" id="GO:0016020">
    <property type="term" value="C:membrane"/>
    <property type="evidence" value="ECO:0007669"/>
    <property type="project" value="InterPro"/>
</dbReference>
<dbReference type="Proteomes" id="UP000607397">
    <property type="component" value="Unassembled WGS sequence"/>
</dbReference>